<comment type="caution">
    <text evidence="2">The sequence shown here is derived from an EMBL/GenBank/DDBJ whole genome shotgun (WGS) entry which is preliminary data.</text>
</comment>
<evidence type="ECO:0000313" key="3">
    <source>
        <dbReference type="Proteomes" id="UP000253094"/>
    </source>
</evidence>
<reference evidence="2 3" key="1">
    <citation type="submission" date="2018-06" db="EMBL/GenBank/DDBJ databases">
        <title>Sphaerisporangium craniellae sp. nov., isolated from a marine sponge in the South China Sea.</title>
        <authorList>
            <person name="Li L."/>
        </authorList>
    </citation>
    <scope>NUCLEOTIDE SEQUENCE [LARGE SCALE GENOMIC DNA]</scope>
    <source>
        <strain evidence="2 3">CCTCC AA 208026</strain>
    </source>
</reference>
<feature type="region of interest" description="Disordered" evidence="1">
    <location>
        <begin position="138"/>
        <end position="160"/>
    </location>
</feature>
<evidence type="ECO:0000256" key="1">
    <source>
        <dbReference type="SAM" id="MobiDB-lite"/>
    </source>
</evidence>
<proteinExistence type="predicted"/>
<dbReference type="Proteomes" id="UP000253094">
    <property type="component" value="Unassembled WGS sequence"/>
</dbReference>
<dbReference type="RefSeq" id="WP_114032978.1">
    <property type="nucleotide sequence ID" value="NZ_QOIL01000026.1"/>
</dbReference>
<dbReference type="AlphaFoldDB" id="A0A367F0P6"/>
<evidence type="ECO:0000313" key="2">
    <source>
        <dbReference type="EMBL" id="RCG23375.1"/>
    </source>
</evidence>
<sequence>MGNSTTLAPTGKARCAPWCTDHHDGEGIPGAAYCSTTTPVGPGAVCMSNDSGSPVIELHDIGVVLSPAHAERRGGGRDRSRPDEQNKRRAIRFWITRAKKCQPMSKHELAELTGFSDTWALGCIQDARAQLIDRGWEFDDKGVPTPPRSVADPVATGGGG</sequence>
<dbReference type="EMBL" id="QOIL01000026">
    <property type="protein sequence ID" value="RCG23375.1"/>
    <property type="molecule type" value="Genomic_DNA"/>
</dbReference>
<protein>
    <submittedName>
        <fullName evidence="2">Uncharacterized protein</fullName>
    </submittedName>
</protein>
<name>A0A367F0P6_9ACTN</name>
<feature type="compositionally biased region" description="Basic and acidic residues" evidence="1">
    <location>
        <begin position="69"/>
        <end position="87"/>
    </location>
</feature>
<gene>
    <name evidence="2" type="ORF">DQ384_33955</name>
</gene>
<organism evidence="2 3">
    <name type="scientific">Sphaerisporangium album</name>
    <dbReference type="NCBI Taxonomy" id="509200"/>
    <lineage>
        <taxon>Bacteria</taxon>
        <taxon>Bacillati</taxon>
        <taxon>Actinomycetota</taxon>
        <taxon>Actinomycetes</taxon>
        <taxon>Streptosporangiales</taxon>
        <taxon>Streptosporangiaceae</taxon>
        <taxon>Sphaerisporangium</taxon>
    </lineage>
</organism>
<keyword evidence="3" id="KW-1185">Reference proteome</keyword>
<accession>A0A367F0P6</accession>
<feature type="region of interest" description="Disordered" evidence="1">
    <location>
        <begin position="67"/>
        <end position="88"/>
    </location>
</feature>